<feature type="compositionally biased region" description="Basic and acidic residues" evidence="2">
    <location>
        <begin position="97"/>
        <end position="113"/>
    </location>
</feature>
<feature type="coiled-coil region" evidence="1">
    <location>
        <begin position="117"/>
        <end position="144"/>
    </location>
</feature>
<reference evidence="5 6" key="1">
    <citation type="submission" date="2019-05" db="EMBL/GenBank/DDBJ databases">
        <title>Draft Genome Sequences of Six Type Strains of the Genus Massilia.</title>
        <authorList>
            <person name="Miess H."/>
            <person name="Frediansyhah A."/>
            <person name="Gross H."/>
        </authorList>
    </citation>
    <scope>NUCLEOTIDE SEQUENCE [LARGE SCALE GENOMIC DNA]</scope>
    <source>
        <strain evidence="5 6">DSMZ 26121</strain>
    </source>
</reference>
<dbReference type="EMBL" id="CP040017">
    <property type="protein sequence ID" value="QCP11915.1"/>
    <property type="molecule type" value="Genomic_DNA"/>
</dbReference>
<protein>
    <submittedName>
        <fullName evidence="4">Uncharacterized protein</fullName>
    </submittedName>
</protein>
<organism evidence="4 7">
    <name type="scientific">Pseudoduganella umbonata</name>
    <dbReference type="NCBI Taxonomy" id="864828"/>
    <lineage>
        <taxon>Bacteria</taxon>
        <taxon>Pseudomonadati</taxon>
        <taxon>Pseudomonadota</taxon>
        <taxon>Betaproteobacteria</taxon>
        <taxon>Burkholderiales</taxon>
        <taxon>Oxalobacteraceae</taxon>
        <taxon>Telluria group</taxon>
        <taxon>Pseudoduganella</taxon>
    </lineage>
</organism>
<feature type="transmembrane region" description="Helical" evidence="3">
    <location>
        <begin position="175"/>
        <end position="193"/>
    </location>
</feature>
<accession>A0A4P8HU39</accession>
<keyword evidence="1" id="KW-0175">Coiled coil</keyword>
<dbReference type="AlphaFoldDB" id="A0A4P8HU39"/>
<evidence type="ECO:0000256" key="2">
    <source>
        <dbReference type="SAM" id="MobiDB-lite"/>
    </source>
</evidence>
<feature type="compositionally biased region" description="Polar residues" evidence="2">
    <location>
        <begin position="75"/>
        <end position="87"/>
    </location>
</feature>
<evidence type="ECO:0000256" key="3">
    <source>
        <dbReference type="SAM" id="Phobius"/>
    </source>
</evidence>
<reference evidence="4 7" key="2">
    <citation type="submission" date="2020-08" db="EMBL/GenBank/DDBJ databases">
        <title>Genomic Encyclopedia of Type Strains, Phase III (KMG-III): the genomes of soil and plant-associated and newly described type strains.</title>
        <authorList>
            <person name="Whitman W."/>
        </authorList>
    </citation>
    <scope>NUCLEOTIDE SEQUENCE [LARGE SCALE GENOMIC DNA]</scope>
    <source>
        <strain evidence="4 7">CECT 7753</strain>
    </source>
</reference>
<name>A0A4P8HU39_9BURK</name>
<evidence type="ECO:0000256" key="1">
    <source>
        <dbReference type="SAM" id="Coils"/>
    </source>
</evidence>
<keyword evidence="3" id="KW-0812">Transmembrane</keyword>
<keyword evidence="3" id="KW-1133">Transmembrane helix</keyword>
<keyword evidence="3" id="KW-0472">Membrane</keyword>
<dbReference type="EMBL" id="JACHXS010000002">
    <property type="protein sequence ID" value="MBB3220582.1"/>
    <property type="molecule type" value="Genomic_DNA"/>
</dbReference>
<dbReference type="Proteomes" id="UP000584325">
    <property type="component" value="Unassembled WGS sequence"/>
</dbReference>
<evidence type="ECO:0000313" key="5">
    <source>
        <dbReference type="EMBL" id="QCP11915.1"/>
    </source>
</evidence>
<keyword evidence="6" id="KW-1185">Reference proteome</keyword>
<dbReference type="Proteomes" id="UP000298763">
    <property type="component" value="Chromosome"/>
</dbReference>
<proteinExistence type="predicted"/>
<evidence type="ECO:0000313" key="6">
    <source>
        <dbReference type="Proteomes" id="UP000298763"/>
    </source>
</evidence>
<feature type="region of interest" description="Disordered" evidence="2">
    <location>
        <begin position="75"/>
        <end position="113"/>
    </location>
</feature>
<sequence length="629" mass="69046">MPGGRAAARIGPYASVIPLQVISWHPLKSRTYGFPNWPIDLTIASECTQFAYSEKLIPHGHYIHPVVSRTQHYQIATGQQKLNSSRGDGSLVHHQSSRTDVETENPKASHPEQNEAVLKLENRLLELTKNIEAKEASLKTAEAVTLKNIEEAANKASGAAVDRVVKIVELTKNMILLLIAGGTILGIGGYFQIQRHVKSFAEAKVKSWLDVTDESSPLHGSITKLTTRVATTALIMERARSGTRTAIGELKITSVWIDKILKEIIDPLTSESDFSDLVLALATESSLIGGGEHRGRVIEVIKNALIDPAFPAQKKAVILRTFGFDPSLRDAALKVFLNDKNIVSQAAAFRYIRKTTSERTVLPLAKPILKLDVEKDDLTNATLQLEAASVLAEIDFRSADLHAFLQKKNRGEDVVLENAVIALAALARLAPARFTYDPVPEQEKAQRLSFAIPFLQKAVESGIRVVWTSTSASTPAIALSQATRNGAKLHYIPDPRTILAQGLANELLSKLGRDTKGLDKLTHAFTSTDTFDRATSLPYKIAIVLGEKDQLMTTTREVINKTRTNGQIYLERDVENNSSTLIRWQDIDGLYKAGYLLSANLQTASISIIPASPSKAHILENYTFNSVDM</sequence>
<evidence type="ECO:0000313" key="7">
    <source>
        <dbReference type="Proteomes" id="UP000584325"/>
    </source>
</evidence>
<gene>
    <name evidence="5" type="ORF">FCL38_16950</name>
    <name evidence="4" type="ORF">FHS02_001381</name>
</gene>
<dbReference type="RefSeq" id="WP_137314759.1">
    <property type="nucleotide sequence ID" value="NZ_CP040017.1"/>
</dbReference>
<evidence type="ECO:0000313" key="4">
    <source>
        <dbReference type="EMBL" id="MBB3220582.1"/>
    </source>
</evidence>